<keyword evidence="5 11" id="KW-0378">Hydrolase</keyword>
<dbReference type="AlphaFoldDB" id="A0AA38LPZ3"/>
<evidence type="ECO:0000256" key="9">
    <source>
        <dbReference type="ARBA" id="ARBA00067063"/>
    </source>
</evidence>
<comment type="function">
    <text evidence="8">Extracellular proteinase found in the pitcher fluid of carnivorous plants. Digest prey for nitrogen uptake.</text>
</comment>
<dbReference type="GO" id="GO:0005576">
    <property type="term" value="C:extracellular region"/>
    <property type="evidence" value="ECO:0007669"/>
    <property type="project" value="TreeGrafter"/>
</dbReference>
<evidence type="ECO:0000256" key="8">
    <source>
        <dbReference type="ARBA" id="ARBA00053221"/>
    </source>
</evidence>
<evidence type="ECO:0000256" key="7">
    <source>
        <dbReference type="ARBA" id="ARBA00051299"/>
    </source>
</evidence>
<dbReference type="InterPro" id="IPR021109">
    <property type="entry name" value="Peptidase_aspartic_dom_sf"/>
</dbReference>
<dbReference type="GO" id="GO:0006508">
    <property type="term" value="P:proteolysis"/>
    <property type="evidence" value="ECO:0007669"/>
    <property type="project" value="UniProtKB-KW"/>
</dbReference>
<evidence type="ECO:0000256" key="2">
    <source>
        <dbReference type="ARBA" id="ARBA00022670"/>
    </source>
</evidence>
<dbReference type="InterPro" id="IPR001969">
    <property type="entry name" value="Aspartic_peptidase_AS"/>
</dbReference>
<dbReference type="InterPro" id="IPR001461">
    <property type="entry name" value="Aspartic_peptidase_A1"/>
</dbReference>
<dbReference type="GO" id="GO:0004190">
    <property type="term" value="F:aspartic-type endopeptidase activity"/>
    <property type="evidence" value="ECO:0007669"/>
    <property type="project" value="UniProtKB-KW"/>
</dbReference>
<comment type="caution">
    <text evidence="15">The sequence shown here is derived from an EMBL/GenBank/DDBJ whole genome shotgun (WGS) entry which is preliminary data.</text>
</comment>
<dbReference type="FunFam" id="2.40.70.10:FF:000016">
    <property type="entry name" value="Probable aspartic protease At2g35615"/>
    <property type="match status" value="1"/>
</dbReference>
<dbReference type="Pfam" id="PF14541">
    <property type="entry name" value="TAXi_C"/>
    <property type="match status" value="1"/>
</dbReference>
<feature type="domain" description="Peptidase A1" evidence="13">
    <location>
        <begin position="114"/>
        <end position="454"/>
    </location>
</feature>
<evidence type="ECO:0000313" key="14">
    <source>
        <dbReference type="EMBL" id="KAH9291203.1"/>
    </source>
</evidence>
<evidence type="ECO:0000256" key="3">
    <source>
        <dbReference type="ARBA" id="ARBA00022729"/>
    </source>
</evidence>
<proteinExistence type="inferred from homology"/>
<comment type="catalytic activity">
    <reaction evidence="7">
        <text>Similar to pepsin, but also cleaves on either side of Asp and at Lys-|-Arg.</text>
        <dbReference type="EC" id="3.4.23.12"/>
    </reaction>
</comment>
<dbReference type="SUPFAM" id="SSF50630">
    <property type="entry name" value="Acid proteases"/>
    <property type="match status" value="1"/>
</dbReference>
<evidence type="ECO:0000256" key="4">
    <source>
        <dbReference type="ARBA" id="ARBA00022750"/>
    </source>
</evidence>
<feature type="chain" id="PRO_5041589057" description="nepenthesin" evidence="12">
    <location>
        <begin position="25"/>
        <end position="461"/>
    </location>
</feature>
<evidence type="ECO:0000256" key="5">
    <source>
        <dbReference type="ARBA" id="ARBA00022801"/>
    </source>
</evidence>
<dbReference type="PROSITE" id="PS00141">
    <property type="entry name" value="ASP_PROTEASE"/>
    <property type="match status" value="1"/>
</dbReference>
<evidence type="ECO:0000256" key="10">
    <source>
        <dbReference type="PIRSR" id="PIRSR601461-1"/>
    </source>
</evidence>
<dbReference type="PANTHER" id="PTHR47967">
    <property type="entry name" value="OS07G0603500 PROTEIN-RELATED"/>
    <property type="match status" value="1"/>
</dbReference>
<feature type="signal peptide" evidence="12">
    <location>
        <begin position="1"/>
        <end position="24"/>
    </location>
</feature>
<dbReference type="EMBL" id="JAHRHJ020003773">
    <property type="protein sequence ID" value="KAH9291203.1"/>
    <property type="molecule type" value="Genomic_DNA"/>
</dbReference>
<dbReference type="CDD" id="cd05476">
    <property type="entry name" value="pepsin_A_like_plant"/>
    <property type="match status" value="1"/>
</dbReference>
<keyword evidence="4 11" id="KW-0064">Aspartyl protease</keyword>
<dbReference type="Gene3D" id="2.40.70.10">
    <property type="entry name" value="Acid Proteases"/>
    <property type="match status" value="2"/>
</dbReference>
<dbReference type="PANTHER" id="PTHR47967:SF128">
    <property type="entry name" value="ASPARTIC PROTEINASE CDR1-LIKE"/>
    <property type="match status" value="1"/>
</dbReference>
<dbReference type="EMBL" id="JAHRHJ020000001">
    <property type="protein sequence ID" value="KAH9330485.1"/>
    <property type="molecule type" value="Genomic_DNA"/>
</dbReference>
<dbReference type="InterPro" id="IPR034161">
    <property type="entry name" value="Pepsin-like_plant"/>
</dbReference>
<dbReference type="InterPro" id="IPR032861">
    <property type="entry name" value="TAXi_N"/>
</dbReference>
<evidence type="ECO:0000256" key="1">
    <source>
        <dbReference type="ARBA" id="ARBA00007447"/>
    </source>
</evidence>
<keyword evidence="16" id="KW-1185">Reference proteome</keyword>
<keyword evidence="3 12" id="KW-0732">Signal</keyword>
<dbReference type="PRINTS" id="PR00792">
    <property type="entry name" value="PEPSIN"/>
</dbReference>
<dbReference type="OMA" id="TYRRIRY"/>
<dbReference type="EC" id="3.4.23.12" evidence="9"/>
<evidence type="ECO:0000259" key="13">
    <source>
        <dbReference type="PROSITE" id="PS51767"/>
    </source>
</evidence>
<keyword evidence="2 11" id="KW-0645">Protease</keyword>
<dbReference type="Pfam" id="PF14543">
    <property type="entry name" value="TAXi_N"/>
    <property type="match status" value="1"/>
</dbReference>
<comment type="similarity">
    <text evidence="1 11">Belongs to the peptidase A1 family.</text>
</comment>
<accession>A0AA38LPZ3</accession>
<evidence type="ECO:0000256" key="11">
    <source>
        <dbReference type="RuleBase" id="RU000454"/>
    </source>
</evidence>
<feature type="active site" evidence="10">
    <location>
        <position position="132"/>
    </location>
</feature>
<evidence type="ECO:0000313" key="16">
    <source>
        <dbReference type="Proteomes" id="UP000824469"/>
    </source>
</evidence>
<name>A0AA38LPZ3_TAXCH</name>
<organism evidence="15 16">
    <name type="scientific">Taxus chinensis</name>
    <name type="common">Chinese yew</name>
    <name type="synonym">Taxus wallichiana var. chinensis</name>
    <dbReference type="NCBI Taxonomy" id="29808"/>
    <lineage>
        <taxon>Eukaryota</taxon>
        <taxon>Viridiplantae</taxon>
        <taxon>Streptophyta</taxon>
        <taxon>Embryophyta</taxon>
        <taxon>Tracheophyta</taxon>
        <taxon>Spermatophyta</taxon>
        <taxon>Pinopsida</taxon>
        <taxon>Pinidae</taxon>
        <taxon>Conifers II</taxon>
        <taxon>Cupressales</taxon>
        <taxon>Taxaceae</taxon>
        <taxon>Taxus</taxon>
    </lineage>
</organism>
<gene>
    <name evidence="15" type="ORF">KI387_002593</name>
    <name evidence="14" type="ORF">KI387_043608</name>
</gene>
<sequence>MEWLSCSKLLAFVALICIIPVISSSSDRLFGAYAWRRGDNENVGVIRVNMTRRSEREAVLNFSERLQSAVYRSKRRVRKIEGFVKQQVTKSKSQSQSIHELDPETPVQVGDGEFLMKVAVGTPPVNFEAIVDTGSDLIWTQCKPCEDCFNQPTPMFDPSKSSTYSTIPCTDSLCDALGDTQTGCNPGCSFLYQYGDGSFTSGVLSSETLSIGSGSKVAGIGFGCGHDNEGQGFSQGGGLVGLGRGALSLISQLGSKVDNKFSYCLLSITDSSSQTSPLFFGQGASLSGGAKSIPLIKSSVIPTFWYIPITGITLDGKPVDIPAGTFDLQSDGSGGMIIDSGTTVTILDEAAYSPLKDAIQSAIDLTPADGSSVGLDLCYQTSGKVSLPSLTFNFKGGVDYELPADNFFIQVSSDLLCLAMLGEPSGNIPSIFGNIQQQNFHILYNDAQNTLSFKPTKCDSL</sequence>
<dbReference type="InterPro" id="IPR032799">
    <property type="entry name" value="TAXi_C"/>
</dbReference>
<keyword evidence="6" id="KW-0325">Glycoprotein</keyword>
<dbReference type="FunFam" id="2.40.70.10:FF:000033">
    <property type="entry name" value="Aspartyl protease family protein"/>
    <property type="match status" value="1"/>
</dbReference>
<dbReference type="InterPro" id="IPR051708">
    <property type="entry name" value="Plant_Aspart_Prot_A1"/>
</dbReference>
<evidence type="ECO:0000313" key="15">
    <source>
        <dbReference type="EMBL" id="KAH9330485.1"/>
    </source>
</evidence>
<evidence type="ECO:0000256" key="12">
    <source>
        <dbReference type="SAM" id="SignalP"/>
    </source>
</evidence>
<dbReference type="Proteomes" id="UP000824469">
    <property type="component" value="Unassembled WGS sequence"/>
</dbReference>
<feature type="active site" evidence="10">
    <location>
        <position position="339"/>
    </location>
</feature>
<protein>
    <recommendedName>
        <fullName evidence="9">nepenthesin</fullName>
        <ecNumber evidence="9">3.4.23.12</ecNumber>
    </recommendedName>
</protein>
<dbReference type="PROSITE" id="PS51767">
    <property type="entry name" value="PEPTIDASE_A1"/>
    <property type="match status" value="1"/>
</dbReference>
<evidence type="ECO:0000256" key="6">
    <source>
        <dbReference type="ARBA" id="ARBA00023180"/>
    </source>
</evidence>
<reference evidence="15 16" key="1">
    <citation type="journal article" date="2021" name="Nat. Plants">
        <title>The Taxus genome provides insights into paclitaxel biosynthesis.</title>
        <authorList>
            <person name="Xiong X."/>
            <person name="Gou J."/>
            <person name="Liao Q."/>
            <person name="Li Y."/>
            <person name="Zhou Q."/>
            <person name="Bi G."/>
            <person name="Li C."/>
            <person name="Du R."/>
            <person name="Wang X."/>
            <person name="Sun T."/>
            <person name="Guo L."/>
            <person name="Liang H."/>
            <person name="Lu P."/>
            <person name="Wu Y."/>
            <person name="Zhang Z."/>
            <person name="Ro D.K."/>
            <person name="Shang Y."/>
            <person name="Huang S."/>
            <person name="Yan J."/>
        </authorList>
    </citation>
    <scope>NUCLEOTIDE SEQUENCE [LARGE SCALE GENOMIC DNA]</scope>
    <source>
        <strain evidence="15">Ta-2019</strain>
    </source>
</reference>
<dbReference type="InterPro" id="IPR033121">
    <property type="entry name" value="PEPTIDASE_A1"/>
</dbReference>